<sequence length="242" mass="27486">MASSEYKPEYKTVIQFLMIHRMTPYSTLKAVLEKASDGNDTDIDKAIQVLNETIQCLLQKIVTLPCEITGERMCVLITTADREDLRNYLTPIQTEYLHRVVNAILTSEDGFVGAIDAINLHTQLKKGRINCVDAENYLDVFVQKKLLMKDQGFYCLTALSIAELGPYISEHYEVENCLLCKTIVIVGVKCPKCEVGLHKHCFDNFKQGFKKQVKCPKCKNAWIEHIPEPVMSIDHHSTDSDD</sequence>
<dbReference type="AlphaFoldDB" id="T1HB85"/>
<dbReference type="GO" id="GO:0008270">
    <property type="term" value="F:zinc ion binding"/>
    <property type="evidence" value="ECO:0007669"/>
    <property type="project" value="UniProtKB-KW"/>
</dbReference>
<dbReference type="InterPro" id="IPR014857">
    <property type="entry name" value="Nse1_RING_C4HC3-type"/>
</dbReference>
<dbReference type="FunCoup" id="T1HB85">
    <property type="interactions" value="935"/>
</dbReference>
<feature type="domain" description="Non-structural maintenance of chromosomes element 1 RING C4HC3-type" evidence="15">
    <location>
        <begin position="177"/>
        <end position="218"/>
    </location>
</feature>
<evidence type="ECO:0000256" key="7">
    <source>
        <dbReference type="ARBA" id="ARBA00022723"/>
    </source>
</evidence>
<evidence type="ECO:0000256" key="10">
    <source>
        <dbReference type="ARBA" id="ARBA00022786"/>
    </source>
</evidence>
<dbReference type="HOGENOM" id="CLU_1148456_0_0_1"/>
<dbReference type="InterPro" id="IPR036388">
    <property type="entry name" value="WH-like_DNA-bd_sf"/>
</dbReference>
<dbReference type="InterPro" id="IPR046349">
    <property type="entry name" value="C1-like_sf"/>
</dbReference>
<dbReference type="RefSeq" id="XP_073996307.1">
    <property type="nucleotide sequence ID" value="XM_074140206.1"/>
</dbReference>
<evidence type="ECO:0000256" key="11">
    <source>
        <dbReference type="ARBA" id="ARBA00022833"/>
    </source>
</evidence>
<proteinExistence type="inferred from homology"/>
<dbReference type="PANTHER" id="PTHR20973">
    <property type="entry name" value="NON-SMC ELEMENT 1-RELATED"/>
    <property type="match status" value="1"/>
</dbReference>
<dbReference type="InterPro" id="IPR013083">
    <property type="entry name" value="Znf_RING/FYVE/PHD"/>
</dbReference>
<accession>T1HB85</accession>
<keyword evidence="14" id="KW-0539">Nucleus</keyword>
<dbReference type="GO" id="GO:0061630">
    <property type="term" value="F:ubiquitin protein ligase activity"/>
    <property type="evidence" value="ECO:0007669"/>
    <property type="project" value="UniProtKB-EC"/>
</dbReference>
<dbReference type="Proteomes" id="UP000015103">
    <property type="component" value="Unassembled WGS sequence"/>
</dbReference>
<dbReference type="Pfam" id="PF08746">
    <property type="entry name" value="zf-RING-like"/>
    <property type="match status" value="1"/>
</dbReference>
<evidence type="ECO:0000256" key="6">
    <source>
        <dbReference type="ARBA" id="ARBA00022679"/>
    </source>
</evidence>
<dbReference type="GO" id="GO:0030915">
    <property type="term" value="C:Smc5-Smc6 complex"/>
    <property type="evidence" value="ECO:0007669"/>
    <property type="project" value="InterPro"/>
</dbReference>
<dbReference type="STRING" id="13249.T1HB85"/>
<evidence type="ECO:0000256" key="4">
    <source>
        <dbReference type="ARBA" id="ARBA00012483"/>
    </source>
</evidence>
<evidence type="ECO:0000313" key="16">
    <source>
        <dbReference type="EnsemblMetazoa" id="RPRC001294-PA"/>
    </source>
</evidence>
<name>T1HB85_RHOPR</name>
<dbReference type="InParanoid" id="T1HB85"/>
<comment type="subcellular location">
    <subcellularLocation>
        <location evidence="2">Nucleus</location>
    </subcellularLocation>
</comment>
<dbReference type="OMA" id="WTQMGYF"/>
<dbReference type="VEuPathDB" id="VectorBase:RPRC001294"/>
<dbReference type="GO" id="GO:0005634">
    <property type="term" value="C:nucleus"/>
    <property type="evidence" value="ECO:0007669"/>
    <property type="project" value="UniProtKB-SubCell"/>
</dbReference>
<dbReference type="Gene3D" id="3.90.1150.220">
    <property type="match status" value="1"/>
</dbReference>
<comment type="similarity">
    <text evidence="3">Belongs to the NSE1 family.</text>
</comment>
<dbReference type="Gene3D" id="1.10.10.10">
    <property type="entry name" value="Winged helix-like DNA-binding domain superfamily/Winged helix DNA-binding domain"/>
    <property type="match status" value="1"/>
</dbReference>
<dbReference type="EMBL" id="ACPB03015437">
    <property type="status" value="NOT_ANNOTATED_CDS"/>
    <property type="molecule type" value="Genomic_DNA"/>
</dbReference>
<reference evidence="16" key="1">
    <citation type="submission" date="2015-05" db="UniProtKB">
        <authorList>
            <consortium name="EnsemblMetazoa"/>
        </authorList>
    </citation>
    <scope>IDENTIFICATION</scope>
</reference>
<keyword evidence="17" id="KW-1185">Reference proteome</keyword>
<organism evidence="16 17">
    <name type="scientific">Rhodnius prolixus</name>
    <name type="common">Triatomid bug</name>
    <dbReference type="NCBI Taxonomy" id="13249"/>
    <lineage>
        <taxon>Eukaryota</taxon>
        <taxon>Metazoa</taxon>
        <taxon>Ecdysozoa</taxon>
        <taxon>Arthropoda</taxon>
        <taxon>Hexapoda</taxon>
        <taxon>Insecta</taxon>
        <taxon>Pterygota</taxon>
        <taxon>Neoptera</taxon>
        <taxon>Paraneoptera</taxon>
        <taxon>Hemiptera</taxon>
        <taxon>Heteroptera</taxon>
        <taxon>Panheteroptera</taxon>
        <taxon>Cimicomorpha</taxon>
        <taxon>Reduviidae</taxon>
        <taxon>Triatominae</taxon>
        <taxon>Rhodnius</taxon>
    </lineage>
</organism>
<keyword evidence="9" id="KW-0863">Zinc-finger</keyword>
<evidence type="ECO:0000313" key="17">
    <source>
        <dbReference type="Proteomes" id="UP000015103"/>
    </source>
</evidence>
<dbReference type="EC" id="2.3.2.27" evidence="4"/>
<dbReference type="eggNOG" id="KOG4718">
    <property type="taxonomic scope" value="Eukaryota"/>
</dbReference>
<evidence type="ECO:0000256" key="8">
    <source>
        <dbReference type="ARBA" id="ARBA00022763"/>
    </source>
</evidence>
<keyword evidence="12" id="KW-0233">DNA recombination</keyword>
<evidence type="ECO:0000259" key="15">
    <source>
        <dbReference type="Pfam" id="PF08746"/>
    </source>
</evidence>
<dbReference type="InterPro" id="IPR011513">
    <property type="entry name" value="Nse1"/>
</dbReference>
<dbReference type="SUPFAM" id="SSF57889">
    <property type="entry name" value="Cysteine-rich domain"/>
    <property type="match status" value="1"/>
</dbReference>
<evidence type="ECO:0000256" key="2">
    <source>
        <dbReference type="ARBA" id="ARBA00004123"/>
    </source>
</evidence>
<dbReference type="GO" id="GO:0000724">
    <property type="term" value="P:double-strand break repair via homologous recombination"/>
    <property type="evidence" value="ECO:0007669"/>
    <property type="project" value="TreeGrafter"/>
</dbReference>
<evidence type="ECO:0000256" key="5">
    <source>
        <dbReference type="ARBA" id="ARBA00019422"/>
    </source>
</evidence>
<comment type="catalytic activity">
    <reaction evidence="1">
        <text>S-ubiquitinyl-[E2 ubiquitin-conjugating enzyme]-L-cysteine + [acceptor protein]-L-lysine = [E2 ubiquitin-conjugating enzyme]-L-cysteine + N(6)-ubiquitinyl-[acceptor protein]-L-lysine.</text>
        <dbReference type="EC" id="2.3.2.27"/>
    </reaction>
</comment>
<keyword evidence="6" id="KW-0808">Transferase</keyword>
<evidence type="ECO:0000256" key="14">
    <source>
        <dbReference type="ARBA" id="ARBA00023242"/>
    </source>
</evidence>
<keyword evidence="7" id="KW-0479">Metal-binding</keyword>
<dbReference type="Gene3D" id="3.30.40.10">
    <property type="entry name" value="Zinc/RING finger domain, C3HC4 (zinc finger)"/>
    <property type="match status" value="1"/>
</dbReference>
<evidence type="ECO:0000256" key="3">
    <source>
        <dbReference type="ARBA" id="ARBA00010258"/>
    </source>
</evidence>
<evidence type="ECO:0000256" key="9">
    <source>
        <dbReference type="ARBA" id="ARBA00022771"/>
    </source>
</evidence>
<keyword evidence="10" id="KW-0833">Ubl conjugation pathway</keyword>
<dbReference type="EnsemblMetazoa" id="RPRC001294-RA">
    <property type="protein sequence ID" value="RPRC001294-PA"/>
    <property type="gene ID" value="RPRC001294"/>
</dbReference>
<evidence type="ECO:0000256" key="1">
    <source>
        <dbReference type="ARBA" id="ARBA00000900"/>
    </source>
</evidence>
<keyword evidence="11" id="KW-0862">Zinc</keyword>
<protein>
    <recommendedName>
        <fullName evidence="5">Non-structural maintenance of chromosomes element 1 homolog</fullName>
        <ecNumber evidence="4">2.3.2.27</ecNumber>
    </recommendedName>
</protein>
<dbReference type="PANTHER" id="PTHR20973:SF0">
    <property type="entry name" value="NON-STRUCTURAL MAINTENANCE OF CHROMOSOMES ELEMENT 1 HOMOLOG"/>
    <property type="match status" value="1"/>
</dbReference>
<evidence type="ECO:0000256" key="12">
    <source>
        <dbReference type="ARBA" id="ARBA00023172"/>
    </source>
</evidence>
<keyword evidence="8" id="KW-0227">DNA damage</keyword>
<dbReference type="GeneID" id="141460316"/>
<keyword evidence="13" id="KW-0234">DNA repair</keyword>
<evidence type="ECO:0000256" key="13">
    <source>
        <dbReference type="ARBA" id="ARBA00023204"/>
    </source>
</evidence>